<evidence type="ECO:0000256" key="1">
    <source>
        <dbReference type="ARBA" id="ARBA00022603"/>
    </source>
</evidence>
<dbReference type="Proteomes" id="UP000604825">
    <property type="component" value="Unassembled WGS sequence"/>
</dbReference>
<dbReference type="Pfam" id="PF00891">
    <property type="entry name" value="Methyltransf_2"/>
    <property type="match status" value="1"/>
</dbReference>
<feature type="domain" description="O-methyltransferase dimerisation" evidence="5">
    <location>
        <begin position="49"/>
        <end position="141"/>
    </location>
</feature>
<dbReference type="PANTHER" id="PTHR11746">
    <property type="entry name" value="O-METHYLTRANSFERASE"/>
    <property type="match status" value="1"/>
</dbReference>
<dbReference type="Gene3D" id="1.10.10.10">
    <property type="entry name" value="Winged helix-like DNA-binding domain superfamily/Winged helix DNA-binding domain"/>
    <property type="match status" value="1"/>
</dbReference>
<keyword evidence="7" id="KW-1185">Reference proteome</keyword>
<dbReference type="GO" id="GO:0008171">
    <property type="term" value="F:O-methyltransferase activity"/>
    <property type="evidence" value="ECO:0007669"/>
    <property type="project" value="InterPro"/>
</dbReference>
<keyword evidence="3" id="KW-0949">S-adenosyl-L-methionine</keyword>
<evidence type="ECO:0000259" key="4">
    <source>
        <dbReference type="Pfam" id="PF00891"/>
    </source>
</evidence>
<dbReference type="InterPro" id="IPR016461">
    <property type="entry name" value="COMT-like"/>
</dbReference>
<proteinExistence type="predicted"/>
<evidence type="ECO:0000256" key="2">
    <source>
        <dbReference type="ARBA" id="ARBA00022679"/>
    </source>
</evidence>
<dbReference type="InterPro" id="IPR029063">
    <property type="entry name" value="SAM-dependent_MTases_sf"/>
</dbReference>
<gene>
    <name evidence="6" type="ORF">NCGR_LOCUS53631</name>
</gene>
<dbReference type="SUPFAM" id="SSF46785">
    <property type="entry name" value="Winged helix' DNA-binding domain"/>
    <property type="match status" value="1"/>
</dbReference>
<dbReference type="PROSITE" id="PS51683">
    <property type="entry name" value="SAM_OMT_II"/>
    <property type="match status" value="1"/>
</dbReference>
<evidence type="ECO:0000313" key="7">
    <source>
        <dbReference type="Proteomes" id="UP000604825"/>
    </source>
</evidence>
<dbReference type="EMBL" id="CAJGYO010000015">
    <property type="protein sequence ID" value="CAD6270339.1"/>
    <property type="molecule type" value="Genomic_DNA"/>
</dbReference>
<dbReference type="OrthoDB" id="1712360at2759"/>
<name>A0A811RIY0_9POAL</name>
<dbReference type="Pfam" id="PF08100">
    <property type="entry name" value="Dimerisation"/>
    <property type="match status" value="1"/>
</dbReference>
<keyword evidence="1" id="KW-0489">Methyltransferase</keyword>
<dbReference type="InterPro" id="IPR001077">
    <property type="entry name" value="COMT_C"/>
</dbReference>
<protein>
    <submittedName>
        <fullName evidence="6">Uncharacterized protein</fullName>
    </submittedName>
</protein>
<dbReference type="InterPro" id="IPR036388">
    <property type="entry name" value="WH-like_DNA-bd_sf"/>
</dbReference>
<dbReference type="SUPFAM" id="SSF53335">
    <property type="entry name" value="S-adenosyl-L-methionine-dependent methyltransferases"/>
    <property type="match status" value="1"/>
</dbReference>
<feature type="domain" description="O-methyltransferase C-terminal" evidence="4">
    <location>
        <begin position="169"/>
        <end position="369"/>
    </location>
</feature>
<dbReference type="Gene3D" id="3.40.50.150">
    <property type="entry name" value="Vaccinia Virus protein VP39"/>
    <property type="match status" value="1"/>
</dbReference>
<evidence type="ECO:0000259" key="5">
    <source>
        <dbReference type="Pfam" id="PF08100"/>
    </source>
</evidence>
<evidence type="ECO:0000313" key="6">
    <source>
        <dbReference type="EMBL" id="CAD6270339.1"/>
    </source>
</evidence>
<keyword evidence="2" id="KW-0808">Transferase</keyword>
<comment type="caution">
    <text evidence="6">The sequence shown here is derived from an EMBL/GenBank/DDBJ whole genome shotgun (WGS) entry which is preliminary data.</text>
</comment>
<organism evidence="6 7">
    <name type="scientific">Miscanthus lutarioriparius</name>
    <dbReference type="NCBI Taxonomy" id="422564"/>
    <lineage>
        <taxon>Eukaryota</taxon>
        <taxon>Viridiplantae</taxon>
        <taxon>Streptophyta</taxon>
        <taxon>Embryophyta</taxon>
        <taxon>Tracheophyta</taxon>
        <taxon>Spermatophyta</taxon>
        <taxon>Magnoliopsida</taxon>
        <taxon>Liliopsida</taxon>
        <taxon>Poales</taxon>
        <taxon>Poaceae</taxon>
        <taxon>PACMAD clade</taxon>
        <taxon>Panicoideae</taxon>
        <taxon>Andropogonodae</taxon>
        <taxon>Andropogoneae</taxon>
        <taxon>Saccharinae</taxon>
        <taxon>Miscanthus</taxon>
    </lineage>
</organism>
<accession>A0A811RIY0</accession>
<evidence type="ECO:0000256" key="3">
    <source>
        <dbReference type="ARBA" id="ARBA00022691"/>
    </source>
</evidence>
<dbReference type="InterPro" id="IPR012967">
    <property type="entry name" value="COMT_dimerisation"/>
</dbReference>
<dbReference type="GO" id="GO:0046983">
    <property type="term" value="F:protein dimerization activity"/>
    <property type="evidence" value="ECO:0007669"/>
    <property type="project" value="InterPro"/>
</dbReference>
<reference evidence="6" key="1">
    <citation type="submission" date="2020-10" db="EMBL/GenBank/DDBJ databases">
        <authorList>
            <person name="Han B."/>
            <person name="Lu T."/>
            <person name="Zhao Q."/>
            <person name="Huang X."/>
            <person name="Zhao Y."/>
        </authorList>
    </citation>
    <scope>NUCLEOTIDE SEQUENCE</scope>
</reference>
<dbReference type="AlphaFoldDB" id="A0A811RIY0"/>
<dbReference type="InterPro" id="IPR036390">
    <property type="entry name" value="WH_DNA-bd_sf"/>
</dbReference>
<dbReference type="GO" id="GO:0032259">
    <property type="term" value="P:methylation"/>
    <property type="evidence" value="ECO:0007669"/>
    <property type="project" value="UniProtKB-KW"/>
</dbReference>
<dbReference type="FunFam" id="1.10.10.10:FF:000213">
    <property type="entry name" value="Coniferyl alcohol 9-O-methyltransferase"/>
    <property type="match status" value="1"/>
</dbReference>
<sequence length="422" mass="45073">MQSNSHYSHTVACKFVRASSMAQNQSTPALTTTATTPGAELLQAQAELWCHMFGYLKPMALQCAIKLGIPNIISRHGGAASLSELCAALPVAPSKRTCLSRLMRLLATLGILREEKETSPGGEAEGSYLYHLTAVSRLLVDDDDGGHPCLSAFMANIAAPFHVVASLCLAEWFENDGGAAAAETPFMMAHGTSFWGVVCRDAQFAADFYASMRADSRFVAQIIVSQCREVFADVNSLVDVGGGDGTMAKAIAKAFPHVRCSVLDLPQVVGGNGMPGEGEEGTVEFIEGDMMVFIPPADAVLLKSIFIDWGDEDCVRILKQCKEAISTREPKGKVIIIDTVIGSASKRIFEEAQLLMDLNMMVLVPGKETGAAIGPHGCPLAGHAPNNSPSKMREEALDPRMFASRICGTVSQWGSYAVPLLC</sequence>